<organism evidence="1 2">
    <name type="scientific">Rhodotorula diobovata</name>
    <dbReference type="NCBI Taxonomy" id="5288"/>
    <lineage>
        <taxon>Eukaryota</taxon>
        <taxon>Fungi</taxon>
        <taxon>Dikarya</taxon>
        <taxon>Basidiomycota</taxon>
        <taxon>Pucciniomycotina</taxon>
        <taxon>Microbotryomycetes</taxon>
        <taxon>Sporidiobolales</taxon>
        <taxon>Sporidiobolaceae</taxon>
        <taxon>Rhodotorula</taxon>
    </lineage>
</organism>
<dbReference type="AlphaFoldDB" id="A0A5C5FYA1"/>
<comment type="caution">
    <text evidence="1">The sequence shown here is derived from an EMBL/GenBank/DDBJ whole genome shotgun (WGS) entry which is preliminary data.</text>
</comment>
<dbReference type="SUPFAM" id="SSF53474">
    <property type="entry name" value="alpha/beta-Hydrolases"/>
    <property type="match status" value="1"/>
</dbReference>
<name>A0A5C5FYA1_9BASI</name>
<dbReference type="PANTHER" id="PTHR31591">
    <property type="entry name" value="UPF0613 PROTEIN PB24D3.06C"/>
    <property type="match status" value="1"/>
</dbReference>
<dbReference type="InterPro" id="IPR013744">
    <property type="entry name" value="SidJ"/>
</dbReference>
<dbReference type="Proteomes" id="UP000311382">
    <property type="component" value="Unassembled WGS sequence"/>
</dbReference>
<evidence type="ECO:0000313" key="2">
    <source>
        <dbReference type="Proteomes" id="UP000311382"/>
    </source>
</evidence>
<dbReference type="InterPro" id="IPR029058">
    <property type="entry name" value="AB_hydrolase_fold"/>
</dbReference>
<dbReference type="Pfam" id="PF08538">
    <property type="entry name" value="DUF1749"/>
    <property type="match status" value="1"/>
</dbReference>
<keyword evidence="2" id="KW-1185">Reference proteome</keyword>
<sequence length="294" mass="31229">MSKPAPGVLHTCRTSWPPTTAFEFGSNSPSSRPVVLFIGGLGDTLGTTPYLPKLAQGLEAQGWRLAQALPSSAGNAWGGSSVERDAAELAACTSYFKGQGASRIVLMGSSTGCQDAIAYHHASSDFTGLSGVVLQAPVSDREIEAVQKFLETLDEDGSASRDPTSFVPPAWSKLFHCKGGITYKRWASLTQKPTSDDVDLAVSEDFFSSDLSDARLRNVFAPVKCPILVTISGNDSSYPPNVKANLPALLDRFRQAAPTLSPLSTIIDGAPHTLDDGEHADEFVKRVVDFVAAL</sequence>
<reference evidence="1 2" key="1">
    <citation type="submission" date="2019-03" db="EMBL/GenBank/DDBJ databases">
        <title>Rhodosporidium diobovatum UCD-FST 08-225 genome sequencing, assembly, and annotation.</title>
        <authorList>
            <person name="Fakankun I.U."/>
            <person name="Fristensky B."/>
            <person name="Levin D.B."/>
        </authorList>
    </citation>
    <scope>NUCLEOTIDE SEQUENCE [LARGE SCALE GENOMIC DNA]</scope>
    <source>
        <strain evidence="1 2">UCD-FST 08-225</strain>
    </source>
</reference>
<protein>
    <submittedName>
        <fullName evidence="1">Uncharacterized protein</fullName>
    </submittedName>
</protein>
<evidence type="ECO:0000313" key="1">
    <source>
        <dbReference type="EMBL" id="TNY20691.1"/>
    </source>
</evidence>
<dbReference type="EMBL" id="SOZI01000060">
    <property type="protein sequence ID" value="TNY20691.1"/>
    <property type="molecule type" value="Genomic_DNA"/>
</dbReference>
<gene>
    <name evidence="1" type="ORF">DMC30DRAFT_351933</name>
</gene>
<dbReference type="Gene3D" id="3.40.50.1820">
    <property type="entry name" value="alpha/beta hydrolase"/>
    <property type="match status" value="1"/>
</dbReference>
<proteinExistence type="predicted"/>
<dbReference type="OrthoDB" id="10034502at2759"/>
<accession>A0A5C5FYA1</accession>
<dbReference type="PANTHER" id="PTHR31591:SF1">
    <property type="entry name" value="UPF0613 PROTEIN PB24D3.06C"/>
    <property type="match status" value="1"/>
</dbReference>